<gene>
    <name evidence="1" type="ORF">SAMN05216516_10779</name>
</gene>
<dbReference type="STRING" id="1367852.SAMN05216516_10779"/>
<dbReference type="RefSeq" id="WP_177203330.1">
    <property type="nucleotide sequence ID" value="NZ_FOVC01000007.1"/>
</dbReference>
<dbReference type="Proteomes" id="UP000242222">
    <property type="component" value="Unassembled WGS sequence"/>
</dbReference>
<dbReference type="AlphaFoldDB" id="A0A1I4YXX2"/>
<name>A0A1I4YXX2_9GAMM</name>
<organism evidence="1 2">
    <name type="scientific">Izhakiella capsodis</name>
    <dbReference type="NCBI Taxonomy" id="1367852"/>
    <lineage>
        <taxon>Bacteria</taxon>
        <taxon>Pseudomonadati</taxon>
        <taxon>Pseudomonadota</taxon>
        <taxon>Gammaproteobacteria</taxon>
        <taxon>Enterobacterales</taxon>
        <taxon>Erwiniaceae</taxon>
        <taxon>Izhakiella</taxon>
    </lineage>
</organism>
<accession>A0A1I4YXX2</accession>
<evidence type="ECO:0000313" key="1">
    <source>
        <dbReference type="EMBL" id="SFN42490.1"/>
    </source>
</evidence>
<protein>
    <submittedName>
        <fullName evidence="1">Uncharacterized protein</fullName>
    </submittedName>
</protein>
<proteinExistence type="predicted"/>
<evidence type="ECO:0000313" key="2">
    <source>
        <dbReference type="Proteomes" id="UP000242222"/>
    </source>
</evidence>
<sequence length="58" mass="6735">MVADKAQDLFWRYGDEATSLPSLKHSCSTLSLRINRAVMEQYIDRFGRQRQYPGGLEK</sequence>
<keyword evidence="2" id="KW-1185">Reference proteome</keyword>
<reference evidence="2" key="1">
    <citation type="submission" date="2016-10" db="EMBL/GenBank/DDBJ databases">
        <authorList>
            <person name="Varghese N."/>
            <person name="Submissions S."/>
        </authorList>
    </citation>
    <scope>NUCLEOTIDE SEQUENCE [LARGE SCALE GENOMIC DNA]</scope>
    <source>
        <strain evidence="2">N6PO6</strain>
    </source>
</reference>
<dbReference type="EMBL" id="FOVC01000007">
    <property type="protein sequence ID" value="SFN42490.1"/>
    <property type="molecule type" value="Genomic_DNA"/>
</dbReference>